<dbReference type="InterPro" id="IPR018247">
    <property type="entry name" value="EF_Hand_1_Ca_BS"/>
</dbReference>
<organism evidence="2 3">
    <name type="scientific">Syntrophotalea carbinolica (strain DSM 2380 / NBRC 103641 / GraBd1)</name>
    <name type="common">Pelobacter carbinolicus</name>
    <dbReference type="NCBI Taxonomy" id="338963"/>
    <lineage>
        <taxon>Bacteria</taxon>
        <taxon>Pseudomonadati</taxon>
        <taxon>Thermodesulfobacteriota</taxon>
        <taxon>Desulfuromonadia</taxon>
        <taxon>Desulfuromonadales</taxon>
        <taxon>Syntrophotaleaceae</taxon>
        <taxon>Syntrophotalea</taxon>
    </lineage>
</organism>
<accession>Q3A1X6</accession>
<keyword evidence="1" id="KW-0732">Signal</keyword>
<dbReference type="RefSeq" id="WP_011342156.1">
    <property type="nucleotide sequence ID" value="NC_007498.2"/>
</dbReference>
<dbReference type="AlphaFoldDB" id="Q3A1X6"/>
<dbReference type="KEGG" id="pca:Pcar_2392"/>
<dbReference type="Proteomes" id="UP000002534">
    <property type="component" value="Chromosome"/>
</dbReference>
<dbReference type="STRING" id="338963.Pcar_2392"/>
<dbReference type="PROSITE" id="PS00018">
    <property type="entry name" value="EF_HAND_1"/>
    <property type="match status" value="1"/>
</dbReference>
<reference evidence="2 3" key="2">
    <citation type="journal article" date="2012" name="BMC Genomics">
        <title>The genome of Pelobacter carbinolicus reveals surprising metabolic capabilities and physiological features.</title>
        <authorList>
            <person name="Aklujkar M."/>
            <person name="Haveman S.A."/>
            <person name="Didonato R.Jr."/>
            <person name="Chertkov O."/>
            <person name="Han C.S."/>
            <person name="Land M.L."/>
            <person name="Brown P."/>
            <person name="Lovley D.R."/>
        </authorList>
    </citation>
    <scope>NUCLEOTIDE SEQUENCE [LARGE SCALE GENOMIC DNA]</scope>
    <source>
        <strain evidence="3">DSM 2380 / NBRC 103641 / GraBd1</strain>
    </source>
</reference>
<feature type="chain" id="PRO_5004223689" evidence="1">
    <location>
        <begin position="22"/>
        <end position="271"/>
    </location>
</feature>
<evidence type="ECO:0000313" key="2">
    <source>
        <dbReference type="EMBL" id="ABA89631.1"/>
    </source>
</evidence>
<feature type="signal peptide" evidence="1">
    <location>
        <begin position="1"/>
        <end position="21"/>
    </location>
</feature>
<reference evidence="3" key="1">
    <citation type="submission" date="2005-10" db="EMBL/GenBank/DDBJ databases">
        <title>Complete sequence of Pelobacter carbinolicus DSM 2380.</title>
        <authorList>
            <person name="Copeland A."/>
            <person name="Lucas S."/>
            <person name="Lapidus A."/>
            <person name="Barry K."/>
            <person name="Detter J.C."/>
            <person name="Glavina T."/>
            <person name="Hammon N."/>
            <person name="Israni S."/>
            <person name="Pitluck S."/>
            <person name="Chertkov O."/>
            <person name="Schmutz J."/>
            <person name="Larimer F."/>
            <person name="Land M."/>
            <person name="Kyrpides N."/>
            <person name="Ivanova N."/>
            <person name="Richardson P."/>
        </authorList>
    </citation>
    <scope>NUCLEOTIDE SEQUENCE [LARGE SCALE GENOMIC DNA]</scope>
    <source>
        <strain evidence="3">DSM 2380 / NBRC 103641 / GraBd1</strain>
    </source>
</reference>
<dbReference type="SUPFAM" id="SSF69318">
    <property type="entry name" value="Integrin alpha N-terminal domain"/>
    <property type="match status" value="1"/>
</dbReference>
<dbReference type="HOGENOM" id="CLU_1026177_0_0_7"/>
<proteinExistence type="predicted"/>
<name>Q3A1X6_SYNC1</name>
<evidence type="ECO:0000313" key="3">
    <source>
        <dbReference type="Proteomes" id="UP000002534"/>
    </source>
</evidence>
<protein>
    <submittedName>
        <fullName evidence="2">Uncharacterized protein</fullName>
    </submittedName>
</protein>
<dbReference type="OrthoDB" id="5387068at2"/>
<sequence length="271" mass="31243">MLRYLLMVAMCLLLGAGYVSAEEWVQERPGQKAYYDSNGKLVRVLLDTDNDKRFETEERYAGRRISRKEDRDGDGVWERNFTWAKDGSARLVEDRGRGPIQTSWFDPRGATVKVEKDKNRDGRAEITWYYEQGRLSKVVKPRGTWLYRNGQMAEAVLDTDRDGRVDRKEYYRQGCLSRAEELRPSGKVRCLWTFDKAGKPLRAEEDIDGDGRREVTRAYRKDGSVSLTVDADGNGTPEIRENYSAKGRMVSREEDLDGDGIYDLRTGRVKE</sequence>
<evidence type="ECO:0000256" key="1">
    <source>
        <dbReference type="SAM" id="SignalP"/>
    </source>
</evidence>
<dbReference type="eggNOG" id="COG3209">
    <property type="taxonomic scope" value="Bacteria"/>
</dbReference>
<dbReference type="Gene3D" id="3.90.930.1">
    <property type="match status" value="1"/>
</dbReference>
<keyword evidence="3" id="KW-1185">Reference proteome</keyword>
<dbReference type="EMBL" id="CP000142">
    <property type="protein sequence ID" value="ABA89631.1"/>
    <property type="molecule type" value="Genomic_DNA"/>
</dbReference>
<dbReference type="InterPro" id="IPR028994">
    <property type="entry name" value="Integrin_alpha_N"/>
</dbReference>
<gene>
    <name evidence="2" type="ordered locus">Pcar_2392</name>
</gene>